<keyword evidence="6" id="KW-0249">Electron transport</keyword>
<feature type="binding site" description="axial binding residue" evidence="9">
    <location>
        <position position="49"/>
    </location>
    <ligand>
        <name>heme c</name>
        <dbReference type="ChEBI" id="CHEBI:61717"/>
        <label>1</label>
    </ligand>
    <ligandPart>
        <name>Fe</name>
        <dbReference type="ChEBI" id="CHEBI:18248"/>
    </ligandPart>
</feature>
<dbReference type="EMBL" id="NRSD01000002">
    <property type="protein sequence ID" value="MBK1643804.1"/>
    <property type="molecule type" value="Genomic_DNA"/>
</dbReference>
<dbReference type="GO" id="GO:0020037">
    <property type="term" value="F:heme binding"/>
    <property type="evidence" value="ECO:0007669"/>
    <property type="project" value="InterPro"/>
</dbReference>
<evidence type="ECO:0000256" key="6">
    <source>
        <dbReference type="ARBA" id="ARBA00022982"/>
    </source>
</evidence>
<dbReference type="InterPro" id="IPR036909">
    <property type="entry name" value="Cyt_c-like_dom_sf"/>
</dbReference>
<dbReference type="AlphaFoldDB" id="A0A9X1B7F8"/>
<proteinExistence type="predicted"/>
<evidence type="ECO:0000313" key="12">
    <source>
        <dbReference type="Proteomes" id="UP001138802"/>
    </source>
</evidence>
<comment type="PTM">
    <text evidence="8">Binds 2 heme c groups covalently per subunit.</text>
</comment>
<dbReference type="Proteomes" id="UP001138802">
    <property type="component" value="Unassembled WGS sequence"/>
</dbReference>
<comment type="caution">
    <text evidence="11">The sequence shown here is derived from an EMBL/GenBank/DDBJ whole genome shotgun (WGS) entry which is preliminary data.</text>
</comment>
<evidence type="ECO:0000256" key="2">
    <source>
        <dbReference type="ARBA" id="ARBA00022448"/>
    </source>
</evidence>
<evidence type="ECO:0000256" key="7">
    <source>
        <dbReference type="ARBA" id="ARBA00023004"/>
    </source>
</evidence>
<evidence type="ECO:0000256" key="8">
    <source>
        <dbReference type="PIRSR" id="PIRSR000005-1"/>
    </source>
</evidence>
<dbReference type="PROSITE" id="PS51007">
    <property type="entry name" value="CYTC"/>
    <property type="match status" value="2"/>
</dbReference>
<feature type="binding site" description="covalent" evidence="8">
    <location>
        <position position="6"/>
    </location>
    <ligand>
        <name>heme c</name>
        <dbReference type="ChEBI" id="CHEBI:61717"/>
        <label>1</label>
    </ligand>
</feature>
<dbReference type="InterPro" id="IPR009056">
    <property type="entry name" value="Cyt_c-like_dom"/>
</dbReference>
<keyword evidence="4 9" id="KW-0479">Metal-binding</keyword>
<evidence type="ECO:0000256" key="5">
    <source>
        <dbReference type="ARBA" id="ARBA00022764"/>
    </source>
</evidence>
<keyword evidence="2" id="KW-0813">Transport</keyword>
<feature type="binding site" description="axial binding residue" evidence="9">
    <location>
        <position position="10"/>
    </location>
    <ligand>
        <name>heme c</name>
        <dbReference type="ChEBI" id="CHEBI:61717"/>
        <label>1</label>
    </ligand>
    <ligandPart>
        <name>Fe</name>
        <dbReference type="ChEBI" id="CHEBI:18248"/>
    </ligandPart>
</feature>
<dbReference type="PANTHER" id="PTHR33751">
    <property type="entry name" value="CBB3-TYPE CYTOCHROME C OXIDASE SUBUNIT FIXP"/>
    <property type="match status" value="1"/>
</dbReference>
<feature type="domain" description="Cytochrome c" evidence="10">
    <location>
        <begin position="1"/>
        <end position="72"/>
    </location>
</feature>
<sequence length="165" mass="18725">MLAETCHGCHGPNGVSMGPAAPTIAGFDRQYLIRVLQEFREDERESTIMGRIMTGYRPAEIRRMASYFAAQTWASADVQLDRVVVEQGRAIHEHACVECHQDGGRHQDRDTPRIAGQWPIYLLFQLESFRDRPTSIRQPSKMREALEALSDDDLGALAQYYASER</sequence>
<feature type="binding site" description="axial binding residue" evidence="9">
    <location>
        <position position="100"/>
    </location>
    <ligand>
        <name>heme c</name>
        <dbReference type="ChEBI" id="CHEBI:61717"/>
        <label>2</label>
    </ligand>
    <ligandPart>
        <name>Fe</name>
        <dbReference type="ChEBI" id="CHEBI:18248"/>
    </ligandPart>
</feature>
<name>A0A9X1B7F8_9GAMM</name>
<keyword evidence="7 9" id="KW-0408">Iron</keyword>
<dbReference type="InterPro" id="IPR024167">
    <property type="entry name" value="Cytochrome_c4-like"/>
</dbReference>
<evidence type="ECO:0000256" key="3">
    <source>
        <dbReference type="ARBA" id="ARBA00022617"/>
    </source>
</evidence>
<dbReference type="GO" id="GO:0005506">
    <property type="term" value="F:iron ion binding"/>
    <property type="evidence" value="ECO:0007669"/>
    <property type="project" value="InterPro"/>
</dbReference>
<evidence type="ECO:0000256" key="4">
    <source>
        <dbReference type="ARBA" id="ARBA00022723"/>
    </source>
</evidence>
<dbReference type="GO" id="GO:0009055">
    <property type="term" value="F:electron transfer activity"/>
    <property type="evidence" value="ECO:0007669"/>
    <property type="project" value="InterPro"/>
</dbReference>
<evidence type="ECO:0000259" key="10">
    <source>
        <dbReference type="PROSITE" id="PS51007"/>
    </source>
</evidence>
<dbReference type="InterPro" id="IPR050597">
    <property type="entry name" value="Cytochrome_c_Oxidase_Subunit"/>
</dbReference>
<feature type="domain" description="Cytochrome c" evidence="10">
    <location>
        <begin position="83"/>
        <end position="165"/>
    </location>
</feature>
<keyword evidence="3 8" id="KW-0349">Heme</keyword>
<dbReference type="SUPFAM" id="SSF46626">
    <property type="entry name" value="Cytochrome c"/>
    <property type="match status" value="2"/>
</dbReference>
<feature type="binding site" description="axial binding residue" evidence="9">
    <location>
        <position position="142"/>
    </location>
    <ligand>
        <name>heme c</name>
        <dbReference type="ChEBI" id="CHEBI:61717"/>
        <label>2</label>
    </ligand>
    <ligandPart>
        <name>Fe</name>
        <dbReference type="ChEBI" id="CHEBI:18248"/>
    </ligandPart>
</feature>
<keyword evidence="12" id="KW-1185">Reference proteome</keyword>
<feature type="binding site" description="covalent" evidence="8">
    <location>
        <position position="96"/>
    </location>
    <ligand>
        <name>heme c</name>
        <dbReference type="ChEBI" id="CHEBI:61717"/>
        <label>2</label>
    </ligand>
</feature>
<reference evidence="11 12" key="1">
    <citation type="journal article" date="2020" name="Microorganisms">
        <title>Osmotic Adaptation and Compatible Solute Biosynthesis of Phototrophic Bacteria as Revealed from Genome Analyses.</title>
        <authorList>
            <person name="Imhoff J.F."/>
            <person name="Rahn T."/>
            <person name="Kunzel S."/>
            <person name="Keller A."/>
            <person name="Neulinger S.C."/>
        </authorList>
    </citation>
    <scope>NUCLEOTIDE SEQUENCE [LARGE SCALE GENOMIC DNA]</scope>
    <source>
        <strain evidence="11 12">DSM 21303</strain>
    </source>
</reference>
<evidence type="ECO:0000313" key="11">
    <source>
        <dbReference type="EMBL" id="MBK1643804.1"/>
    </source>
</evidence>
<dbReference type="Gene3D" id="1.10.760.10">
    <property type="entry name" value="Cytochrome c-like domain"/>
    <property type="match status" value="2"/>
</dbReference>
<dbReference type="Pfam" id="PF00034">
    <property type="entry name" value="Cytochrom_C"/>
    <property type="match status" value="2"/>
</dbReference>
<dbReference type="PANTHER" id="PTHR33751:SF9">
    <property type="entry name" value="CYTOCHROME C4"/>
    <property type="match status" value="1"/>
</dbReference>
<accession>A0A9X1B7F8</accession>
<comment type="subcellular location">
    <subcellularLocation>
        <location evidence="1">Periplasm</location>
    </subcellularLocation>
</comment>
<dbReference type="PIRSF" id="PIRSF000005">
    <property type="entry name" value="Cytochrome_c4"/>
    <property type="match status" value="1"/>
</dbReference>
<keyword evidence="5" id="KW-0574">Periplasm</keyword>
<dbReference type="GO" id="GO:0042597">
    <property type="term" value="C:periplasmic space"/>
    <property type="evidence" value="ECO:0007669"/>
    <property type="project" value="UniProtKB-SubCell"/>
</dbReference>
<gene>
    <name evidence="11" type="ORF">CKO25_03840</name>
</gene>
<protein>
    <submittedName>
        <fullName evidence="11">Cytochrome c, class I</fullName>
    </submittedName>
</protein>
<feature type="binding site" description="covalent" evidence="8">
    <location>
        <position position="9"/>
    </location>
    <ligand>
        <name>heme c</name>
        <dbReference type="ChEBI" id="CHEBI:61717"/>
        <label>1</label>
    </ligand>
</feature>
<feature type="binding site" description="covalent" evidence="8">
    <location>
        <position position="99"/>
    </location>
    <ligand>
        <name>heme c</name>
        <dbReference type="ChEBI" id="CHEBI:61717"/>
        <label>2</label>
    </ligand>
</feature>
<evidence type="ECO:0000256" key="1">
    <source>
        <dbReference type="ARBA" id="ARBA00004418"/>
    </source>
</evidence>
<organism evidence="11 12">
    <name type="scientific">Thiocapsa imhoffii</name>
    <dbReference type="NCBI Taxonomy" id="382777"/>
    <lineage>
        <taxon>Bacteria</taxon>
        <taxon>Pseudomonadati</taxon>
        <taxon>Pseudomonadota</taxon>
        <taxon>Gammaproteobacteria</taxon>
        <taxon>Chromatiales</taxon>
        <taxon>Chromatiaceae</taxon>
        <taxon>Thiocapsa</taxon>
    </lineage>
</organism>
<evidence type="ECO:0000256" key="9">
    <source>
        <dbReference type="PIRSR" id="PIRSR000005-2"/>
    </source>
</evidence>